<dbReference type="Proteomes" id="UP001148838">
    <property type="component" value="Unassembled WGS sequence"/>
</dbReference>
<keyword evidence="2" id="KW-1185">Reference proteome</keyword>
<evidence type="ECO:0000313" key="1">
    <source>
        <dbReference type="EMBL" id="KAJ4445130.1"/>
    </source>
</evidence>
<gene>
    <name evidence="1" type="ORF">ANN_06931</name>
</gene>
<evidence type="ECO:0000313" key="2">
    <source>
        <dbReference type="Proteomes" id="UP001148838"/>
    </source>
</evidence>
<dbReference type="PROSITE" id="PS00678">
    <property type="entry name" value="WD_REPEATS_1"/>
    <property type="match status" value="1"/>
</dbReference>
<dbReference type="EMBL" id="JAJSOF020000011">
    <property type="protein sequence ID" value="KAJ4445130.1"/>
    <property type="molecule type" value="Genomic_DNA"/>
</dbReference>
<sequence length="250" mass="28781">LNGKGLRNARHHQVRSIISTALKDADYNTFEEVDGLSVTGSTRRIDIIAFKESTISGFIIDPTVRFETNEEQPAEVDKEKKNIYNPTIPYYLQNYQLEELEVIGLLVGARGTATLFMKDVFKSHTPMATFHDAKHSIVFMDLDEPRKRLLTVGQDRLIKVWDVSALLQSELLIKKIRREGVCAGDEKLESPEKNRPRELLIIVDDMNRCILRRKIQEFYTVQKEVPKLKKLLKLVREAIISKVVQKNYGK</sequence>
<reference evidence="1 2" key="1">
    <citation type="journal article" date="2022" name="Allergy">
        <title>Genome assembly and annotation of Periplaneta americana reveal a comprehensive cockroach allergen profile.</title>
        <authorList>
            <person name="Wang L."/>
            <person name="Xiong Q."/>
            <person name="Saelim N."/>
            <person name="Wang L."/>
            <person name="Nong W."/>
            <person name="Wan A.T."/>
            <person name="Shi M."/>
            <person name="Liu X."/>
            <person name="Cao Q."/>
            <person name="Hui J.H.L."/>
            <person name="Sookrung N."/>
            <person name="Leung T.F."/>
            <person name="Tungtrongchitr A."/>
            <person name="Tsui S.K.W."/>
        </authorList>
    </citation>
    <scope>NUCLEOTIDE SEQUENCE [LARGE SCALE GENOMIC DNA]</scope>
    <source>
        <strain evidence="1">PWHHKU_190912</strain>
    </source>
</reference>
<name>A0ABQ8TH16_PERAM</name>
<accession>A0ABQ8TH16</accession>
<proteinExistence type="predicted"/>
<comment type="caution">
    <text evidence="1">The sequence shown here is derived from an EMBL/GenBank/DDBJ whole genome shotgun (WGS) entry which is preliminary data.</text>
</comment>
<dbReference type="InterPro" id="IPR019775">
    <property type="entry name" value="WD40_repeat_CS"/>
</dbReference>
<protein>
    <submittedName>
        <fullName evidence="1">Uncharacterized protein</fullName>
    </submittedName>
</protein>
<feature type="non-terminal residue" evidence="1">
    <location>
        <position position="1"/>
    </location>
</feature>
<organism evidence="1 2">
    <name type="scientific">Periplaneta americana</name>
    <name type="common">American cockroach</name>
    <name type="synonym">Blatta americana</name>
    <dbReference type="NCBI Taxonomy" id="6978"/>
    <lineage>
        <taxon>Eukaryota</taxon>
        <taxon>Metazoa</taxon>
        <taxon>Ecdysozoa</taxon>
        <taxon>Arthropoda</taxon>
        <taxon>Hexapoda</taxon>
        <taxon>Insecta</taxon>
        <taxon>Pterygota</taxon>
        <taxon>Neoptera</taxon>
        <taxon>Polyneoptera</taxon>
        <taxon>Dictyoptera</taxon>
        <taxon>Blattodea</taxon>
        <taxon>Blattoidea</taxon>
        <taxon>Blattidae</taxon>
        <taxon>Blattinae</taxon>
        <taxon>Periplaneta</taxon>
    </lineage>
</organism>